<comment type="caution">
    <text evidence="1">The sequence shown here is derived from an EMBL/GenBank/DDBJ whole genome shotgun (WGS) entry which is preliminary data.</text>
</comment>
<evidence type="ECO:0000313" key="1">
    <source>
        <dbReference type="EMBL" id="KAH9481849.1"/>
    </source>
</evidence>
<reference evidence="1" key="1">
    <citation type="submission" date="2021-10" db="EMBL/GenBank/DDBJ databases">
        <title>Psilocybe cubensis genome.</title>
        <authorList>
            <person name="Mckernan K.J."/>
            <person name="Crawford S."/>
            <person name="Trippe A."/>
            <person name="Kane L.T."/>
            <person name="Mclaughlin S."/>
        </authorList>
    </citation>
    <scope>NUCLEOTIDE SEQUENCE</scope>
    <source>
        <strain evidence="1">MGC-MH-2018</strain>
    </source>
</reference>
<gene>
    <name evidence="1" type="ORF">JR316_0006379</name>
</gene>
<organism evidence="1 2">
    <name type="scientific">Psilocybe cubensis</name>
    <name type="common">Psychedelic mushroom</name>
    <name type="synonym">Stropharia cubensis</name>
    <dbReference type="NCBI Taxonomy" id="181762"/>
    <lineage>
        <taxon>Eukaryota</taxon>
        <taxon>Fungi</taxon>
        <taxon>Dikarya</taxon>
        <taxon>Basidiomycota</taxon>
        <taxon>Agaricomycotina</taxon>
        <taxon>Agaricomycetes</taxon>
        <taxon>Agaricomycetidae</taxon>
        <taxon>Agaricales</taxon>
        <taxon>Agaricineae</taxon>
        <taxon>Strophariaceae</taxon>
        <taxon>Psilocybe</taxon>
    </lineage>
</organism>
<evidence type="ECO:0000313" key="2">
    <source>
        <dbReference type="Proteomes" id="UP000664032"/>
    </source>
</evidence>
<protein>
    <submittedName>
        <fullName evidence="1">Uncharacterized protein</fullName>
    </submittedName>
</protein>
<name>A0ACB8H3Q7_PSICU</name>
<proteinExistence type="predicted"/>
<keyword evidence="2" id="KW-1185">Reference proteome</keyword>
<sequence length="183" mass="21060">MHLRVPTSQAEPQTIETINESTSAVAREDEYVRITRYISFTRDVRHYVVLILAPPRRLDGQDNDLMWESDVKMFRQPYTATMLCENLAVLNDAVKLDNGQKVVLKKVSTDSQEIPLATLLSSKTWKEDPRNCSVPILDVIMIPGDDAHALLVMPQLLAFHLLPFRFFGEFSEFALQILQWNYH</sequence>
<dbReference type="Proteomes" id="UP000664032">
    <property type="component" value="Unassembled WGS sequence"/>
</dbReference>
<accession>A0ACB8H3Q7</accession>
<dbReference type="EMBL" id="JAFIQS020000005">
    <property type="protein sequence ID" value="KAH9481849.1"/>
    <property type="molecule type" value="Genomic_DNA"/>
</dbReference>